<dbReference type="Proteomes" id="UP000249239">
    <property type="component" value="Unassembled WGS sequence"/>
</dbReference>
<evidence type="ECO:0000256" key="6">
    <source>
        <dbReference type="ARBA" id="ARBA00023065"/>
    </source>
</evidence>
<evidence type="ECO:0000313" key="10">
    <source>
        <dbReference type="Proteomes" id="UP000249239"/>
    </source>
</evidence>
<gene>
    <name evidence="9" type="ORF">LX69_02476</name>
</gene>
<dbReference type="PROSITE" id="PS51201">
    <property type="entry name" value="RCK_N"/>
    <property type="match status" value="2"/>
</dbReference>
<keyword evidence="3" id="KW-0633">Potassium transport</keyword>
<dbReference type="GO" id="GO:0015079">
    <property type="term" value="F:potassium ion transmembrane transporter activity"/>
    <property type="evidence" value="ECO:0007669"/>
    <property type="project" value="InterPro"/>
</dbReference>
<dbReference type="PANTHER" id="PTHR43833:SF5">
    <property type="entry name" value="TRK SYSTEM POTASSIUM UPTAKE PROTEIN TRKA"/>
    <property type="match status" value="1"/>
</dbReference>
<accession>A0A2W7NM82</accession>
<organism evidence="9 10">
    <name type="scientific">Breznakibacter xylanolyticus</name>
    <dbReference type="NCBI Taxonomy" id="990"/>
    <lineage>
        <taxon>Bacteria</taxon>
        <taxon>Pseudomonadati</taxon>
        <taxon>Bacteroidota</taxon>
        <taxon>Bacteroidia</taxon>
        <taxon>Marinilabiliales</taxon>
        <taxon>Marinilabiliaceae</taxon>
        <taxon>Breznakibacter</taxon>
    </lineage>
</organism>
<dbReference type="InterPro" id="IPR036291">
    <property type="entry name" value="NAD(P)-bd_dom_sf"/>
</dbReference>
<keyword evidence="6" id="KW-0406">Ion transport</keyword>
<feature type="domain" description="RCK C-terminal" evidence="8">
    <location>
        <begin position="141"/>
        <end position="225"/>
    </location>
</feature>
<dbReference type="EMBL" id="QKZK01000021">
    <property type="protein sequence ID" value="PZX14296.1"/>
    <property type="molecule type" value="Genomic_DNA"/>
</dbReference>
<dbReference type="SUPFAM" id="SSF51735">
    <property type="entry name" value="NAD(P)-binding Rossmann-fold domains"/>
    <property type="match status" value="2"/>
</dbReference>
<dbReference type="InterPro" id="IPR006037">
    <property type="entry name" value="RCK_C"/>
</dbReference>
<name>A0A2W7NM82_9BACT</name>
<keyword evidence="10" id="KW-1185">Reference proteome</keyword>
<evidence type="ECO:0000259" key="7">
    <source>
        <dbReference type="PROSITE" id="PS51201"/>
    </source>
</evidence>
<dbReference type="GO" id="GO:0005886">
    <property type="term" value="C:plasma membrane"/>
    <property type="evidence" value="ECO:0007669"/>
    <property type="project" value="InterPro"/>
</dbReference>
<sequence length="446" mass="49111">MRILIAGAGAVGTHLAKMLCNANHDVILMDEDGEKLKALDSHFDLMTIEGNLTSLEDLKEANVKQCDLFIAVPPYQDMSILSAILATKLGAKTTVARVNNHEYLLPENKEFFKQLGIDELIYPEQLAADEIIMSLKQVGIRQMYEFSDGKLLLVGLKVRDNAPLMNKTLAEAAGMHSTREYNTVAINREGTTIIPRGEVRFTHNDLVYFITTRSGLSQVLADAGKKQFDIKNVMILGGSRIGKKVAKSIEEIYNVKLIEIDKEKSARLADFLEHTLVISGDGRNLELLKDEGIQKMDAFIAVTANAEVNILACQMAKKMGVRKTVAEVENTDYIALADNIGIGTIVNKKLIAASHIYRHTLKAHVSRVKCLTFVQAEVMELIAQPGSKITREPLRELNIPNDVTIGGIIRGDMAIIPTGDTVIMADDRVVVIALSSAIAKIEKMFN</sequence>
<dbReference type="AlphaFoldDB" id="A0A2W7NM82"/>
<dbReference type="InterPro" id="IPR006036">
    <property type="entry name" value="K_uptake_TrkA"/>
</dbReference>
<keyword evidence="2" id="KW-0813">Transport</keyword>
<evidence type="ECO:0000256" key="4">
    <source>
        <dbReference type="ARBA" id="ARBA00022958"/>
    </source>
</evidence>
<dbReference type="PANTHER" id="PTHR43833">
    <property type="entry name" value="POTASSIUM CHANNEL PROTEIN 2-RELATED-RELATED"/>
    <property type="match status" value="1"/>
</dbReference>
<evidence type="ECO:0000256" key="2">
    <source>
        <dbReference type="ARBA" id="ARBA00022448"/>
    </source>
</evidence>
<dbReference type="InterPro" id="IPR050721">
    <property type="entry name" value="Trk_Ktr_HKT_K-transport"/>
</dbReference>
<dbReference type="InterPro" id="IPR003148">
    <property type="entry name" value="RCK_N"/>
</dbReference>
<evidence type="ECO:0000256" key="1">
    <source>
        <dbReference type="ARBA" id="ARBA00017378"/>
    </source>
</evidence>
<feature type="domain" description="RCK C-terminal" evidence="8">
    <location>
        <begin position="366"/>
        <end position="446"/>
    </location>
</feature>
<dbReference type="RefSeq" id="WP_111446329.1">
    <property type="nucleotide sequence ID" value="NZ_QKZK01000021.1"/>
</dbReference>
<dbReference type="Pfam" id="PF02254">
    <property type="entry name" value="TrkA_N"/>
    <property type="match status" value="2"/>
</dbReference>
<dbReference type="Gene3D" id="3.40.50.720">
    <property type="entry name" value="NAD(P)-binding Rossmann-like Domain"/>
    <property type="match status" value="2"/>
</dbReference>
<dbReference type="NCBIfam" id="NF007031">
    <property type="entry name" value="PRK09496.1-2"/>
    <property type="match status" value="1"/>
</dbReference>
<keyword evidence="4" id="KW-0630">Potassium</keyword>
<dbReference type="Pfam" id="PF02080">
    <property type="entry name" value="TrkA_C"/>
    <property type="match status" value="2"/>
</dbReference>
<proteinExistence type="predicted"/>
<evidence type="ECO:0000256" key="3">
    <source>
        <dbReference type="ARBA" id="ARBA00022538"/>
    </source>
</evidence>
<feature type="domain" description="RCK N-terminal" evidence="7">
    <location>
        <begin position="230"/>
        <end position="347"/>
    </location>
</feature>
<feature type="domain" description="RCK N-terminal" evidence="7">
    <location>
        <begin position="1"/>
        <end position="121"/>
    </location>
</feature>
<dbReference type="NCBIfam" id="NF007039">
    <property type="entry name" value="PRK09496.3-2"/>
    <property type="match status" value="1"/>
</dbReference>
<dbReference type="PROSITE" id="PS51202">
    <property type="entry name" value="RCK_C"/>
    <property type="match status" value="2"/>
</dbReference>
<dbReference type="NCBIfam" id="NF007038">
    <property type="entry name" value="PRK09496.2-6"/>
    <property type="match status" value="1"/>
</dbReference>
<dbReference type="SUPFAM" id="SSF116726">
    <property type="entry name" value="TrkA C-terminal domain-like"/>
    <property type="match status" value="2"/>
</dbReference>
<keyword evidence="5" id="KW-0520">NAD</keyword>
<evidence type="ECO:0000313" key="9">
    <source>
        <dbReference type="EMBL" id="PZX14296.1"/>
    </source>
</evidence>
<dbReference type="PRINTS" id="PR00335">
    <property type="entry name" value="KUPTAKETRKA"/>
</dbReference>
<evidence type="ECO:0000256" key="5">
    <source>
        <dbReference type="ARBA" id="ARBA00023027"/>
    </source>
</evidence>
<reference evidence="9 10" key="1">
    <citation type="submission" date="2018-06" db="EMBL/GenBank/DDBJ databases">
        <title>Genomic Encyclopedia of Archaeal and Bacterial Type Strains, Phase II (KMG-II): from individual species to whole genera.</title>
        <authorList>
            <person name="Goeker M."/>
        </authorList>
    </citation>
    <scope>NUCLEOTIDE SEQUENCE [LARGE SCALE GENOMIC DNA]</scope>
    <source>
        <strain evidence="9 10">DSM 6779</strain>
    </source>
</reference>
<dbReference type="Gene3D" id="3.30.70.1450">
    <property type="entry name" value="Regulator of K+ conductance, C-terminal domain"/>
    <property type="match status" value="2"/>
</dbReference>
<protein>
    <recommendedName>
        <fullName evidence="1">Trk system potassium uptake protein TrkA</fullName>
    </recommendedName>
</protein>
<dbReference type="InterPro" id="IPR036721">
    <property type="entry name" value="RCK_C_sf"/>
</dbReference>
<comment type="caution">
    <text evidence="9">The sequence shown here is derived from an EMBL/GenBank/DDBJ whole genome shotgun (WGS) entry which is preliminary data.</text>
</comment>
<dbReference type="OrthoDB" id="9775180at2"/>
<evidence type="ECO:0000259" key="8">
    <source>
        <dbReference type="PROSITE" id="PS51202"/>
    </source>
</evidence>